<dbReference type="GO" id="GO:0004799">
    <property type="term" value="F:thymidylate synthase activity"/>
    <property type="evidence" value="ECO:0007669"/>
    <property type="project" value="TreeGrafter"/>
</dbReference>
<comment type="subunit">
    <text evidence="1">Homotetramer.</text>
</comment>
<protein>
    <recommendedName>
        <fullName evidence="1">Flavin-dependent thymidylate synthase</fullName>
        <shortName evidence="1">FDTS</shortName>
        <ecNumber evidence="1">2.1.1.148</ecNumber>
    </recommendedName>
    <alternativeName>
        <fullName evidence="1">FAD-dependent thymidylate synthase</fullName>
    </alternativeName>
    <alternativeName>
        <fullName evidence="1">Thymidylate synthase ThyX</fullName>
        <shortName evidence="1">TS</shortName>
        <shortName evidence="1">TSase</shortName>
    </alternativeName>
</protein>
<accession>D3TCP9</accession>
<dbReference type="PROSITE" id="PS51331">
    <property type="entry name" value="THYX"/>
    <property type="match status" value="1"/>
</dbReference>
<keyword evidence="1" id="KW-0285">Flavoprotein</keyword>
<dbReference type="Gene3D" id="3.30.1360.170">
    <property type="match status" value="1"/>
</dbReference>
<feature type="binding site" description="in other chain" evidence="1">
    <location>
        <begin position="115"/>
        <end position="119"/>
    </location>
    <ligand>
        <name>dUMP</name>
        <dbReference type="ChEBI" id="CHEBI:246422"/>
        <note>ligand shared between dimeric partners</note>
    </ligand>
</feature>
<dbReference type="GO" id="GO:0006231">
    <property type="term" value="P:dTMP biosynthetic process"/>
    <property type="evidence" value="ECO:0007669"/>
    <property type="project" value="UniProtKB-UniRule"/>
</dbReference>
<dbReference type="CDD" id="cd20175">
    <property type="entry name" value="ThyX"/>
    <property type="match status" value="1"/>
</dbReference>
<keyword evidence="3" id="KW-1185">Reference proteome</keyword>
<dbReference type="GO" id="GO:0006235">
    <property type="term" value="P:dTTP biosynthetic process"/>
    <property type="evidence" value="ECO:0007669"/>
    <property type="project" value="UniProtKB-UniRule"/>
</dbReference>
<comment type="pathway">
    <text evidence="1">Pyrimidine metabolism; dTTP biosynthesis.</text>
</comment>
<dbReference type="Proteomes" id="UP000001400">
    <property type="component" value="Chromosome"/>
</dbReference>
<evidence type="ECO:0000256" key="1">
    <source>
        <dbReference type="HAMAP-Rule" id="MF_01408"/>
    </source>
</evidence>
<dbReference type="GO" id="GO:0032259">
    <property type="term" value="P:methylation"/>
    <property type="evidence" value="ECO:0007669"/>
    <property type="project" value="UniProtKB-KW"/>
</dbReference>
<dbReference type="NCBIfam" id="TIGR02170">
    <property type="entry name" value="thyX"/>
    <property type="match status" value="1"/>
</dbReference>
<comment type="function">
    <text evidence="1">Catalyzes the reductive methylation of 2'-deoxyuridine-5'-monophosphate (dUMP) to 2'-deoxythymidine-5'-monophosphate (dTMP) while utilizing 5,10-methylenetetrahydrofolate (mTHF) as the methyl donor, and NADPH and FADH(2) as the reductant.</text>
</comment>
<dbReference type="SUPFAM" id="SSF69796">
    <property type="entry name" value="Thymidylate synthase-complementing protein Thy1"/>
    <property type="match status" value="1"/>
</dbReference>
<dbReference type="KEGG" id="abi:Aboo_0523"/>
<keyword evidence="1" id="KW-0521">NADP</keyword>
<comment type="cofactor">
    <cofactor evidence="1">
        <name>FAD</name>
        <dbReference type="ChEBI" id="CHEBI:57692"/>
    </cofactor>
    <text evidence="1">Binds 4 FAD per tetramer. Each FAD binding site is formed by three monomers.</text>
</comment>
<feature type="binding site" evidence="1">
    <location>
        <begin position="107"/>
        <end position="109"/>
    </location>
    <ligand>
        <name>FAD</name>
        <dbReference type="ChEBI" id="CHEBI:57692"/>
        <note>ligand shared between neighboring subunits</note>
    </ligand>
</feature>
<dbReference type="Pfam" id="PF02511">
    <property type="entry name" value="Thy1"/>
    <property type="match status" value="1"/>
</dbReference>
<reference evidence="2" key="1">
    <citation type="submission" date="2010-02" db="EMBL/GenBank/DDBJ databases">
        <title>Complete sequence of Aciduliprofundum boonei T469.</title>
        <authorList>
            <consortium name="US DOE Joint Genome Institute"/>
            <person name="Lucas S."/>
            <person name="Copeland A."/>
            <person name="Lapidus A."/>
            <person name="Cheng J.-F."/>
            <person name="Bruce D."/>
            <person name="Goodwin L."/>
            <person name="Pitluck S."/>
            <person name="Saunders E."/>
            <person name="Detter J.C."/>
            <person name="Han C."/>
            <person name="Tapia R."/>
            <person name="Land M."/>
            <person name="Hauser L."/>
            <person name="Kyrpides N."/>
            <person name="Mikhailova N."/>
            <person name="Flores G."/>
            <person name="Reysenbach A.-L."/>
            <person name="Woyke T."/>
        </authorList>
    </citation>
    <scope>NUCLEOTIDE SEQUENCE</scope>
    <source>
        <strain evidence="2">T469</strain>
    </source>
</reference>
<keyword evidence="1" id="KW-0274">FAD</keyword>
<feature type="binding site" evidence="1">
    <location>
        <position position="83"/>
    </location>
    <ligand>
        <name>FAD</name>
        <dbReference type="ChEBI" id="CHEBI:57692"/>
        <note>ligand shared between neighboring subunits</note>
    </ligand>
</feature>
<dbReference type="UniPathway" id="UPA00575"/>
<comment type="catalytic activity">
    <reaction evidence="1">
        <text>dUMP + (6R)-5,10-methylene-5,6,7,8-tetrahydrofolate + NADPH + H(+) = dTMP + (6S)-5,6,7,8-tetrahydrofolate + NADP(+)</text>
        <dbReference type="Rhea" id="RHEA:29043"/>
        <dbReference type="ChEBI" id="CHEBI:15378"/>
        <dbReference type="ChEBI" id="CHEBI:15636"/>
        <dbReference type="ChEBI" id="CHEBI:57453"/>
        <dbReference type="ChEBI" id="CHEBI:57783"/>
        <dbReference type="ChEBI" id="CHEBI:58349"/>
        <dbReference type="ChEBI" id="CHEBI:63528"/>
        <dbReference type="ChEBI" id="CHEBI:246422"/>
        <dbReference type="EC" id="2.1.1.148"/>
    </reaction>
</comment>
<sequence>MGLPLTPRRKTIKSKTQLLAMKTCGGSQCLNVELIAYSVPREGNVDKLIAESAAISHAPEFRTLNEKRVEHLVNLLKRLGHESVFEHACFTFRVEGISRVCSHQLVRHRLASYTQQSQRYVNLKAPKFIVPEAIYGSEFEDEFMEILERAAELYRKMVEGGIRKEDARFILPQGIETKIIITMNARELRHFISLRCDPSAQWEIRAMAKEMLKLAYEKAPILFGDLYNKYIEDKTDQ</sequence>
<feature type="binding site" evidence="1">
    <location>
        <begin position="104"/>
        <end position="107"/>
    </location>
    <ligand>
        <name>dUMP</name>
        <dbReference type="ChEBI" id="CHEBI:246422"/>
        <note>ligand shared between dimeric partners</note>
    </ligand>
</feature>
<dbReference type="InterPro" id="IPR003669">
    <property type="entry name" value="Thymidylate_synthase_ThyX"/>
</dbReference>
<feature type="binding site" evidence="1">
    <location>
        <position position="190"/>
    </location>
    <ligand>
        <name>FAD</name>
        <dbReference type="ChEBI" id="CHEBI:57692"/>
        <note>ligand shared between neighboring subunits</note>
    </ligand>
</feature>
<evidence type="ECO:0000313" key="3">
    <source>
        <dbReference type="Proteomes" id="UP000001400"/>
    </source>
</evidence>
<dbReference type="PANTHER" id="PTHR34934:SF1">
    <property type="entry name" value="FLAVIN-DEPENDENT THYMIDYLATE SYNTHASE"/>
    <property type="match status" value="1"/>
</dbReference>
<feature type="binding site" evidence="1">
    <location>
        <begin position="184"/>
        <end position="186"/>
    </location>
    <ligand>
        <name>FAD</name>
        <dbReference type="ChEBI" id="CHEBI:57692"/>
        <note>ligand shared between neighboring subunits</note>
    </ligand>
</feature>
<dbReference type="EC" id="2.1.1.148" evidence="1"/>
<organism evidence="2 3">
    <name type="scientific">Aciduliprofundum boonei (strain DSM 19572 / T469)</name>
    <dbReference type="NCBI Taxonomy" id="439481"/>
    <lineage>
        <taxon>Archaea</taxon>
        <taxon>Methanobacteriati</taxon>
        <taxon>Thermoplasmatota</taxon>
        <taxon>DHVE2 group</taxon>
        <taxon>Candidatus Aciduliprofundum</taxon>
    </lineage>
</organism>
<proteinExistence type="inferred from homology"/>
<feature type="active site" description="Involved in ionization of N3 of dUMP, leading to its activation" evidence="1">
    <location>
        <position position="195"/>
    </location>
</feature>
<evidence type="ECO:0000313" key="2">
    <source>
        <dbReference type="EMBL" id="ADD08334.1"/>
    </source>
</evidence>
<dbReference type="GO" id="GO:0070402">
    <property type="term" value="F:NADPH binding"/>
    <property type="evidence" value="ECO:0007669"/>
    <property type="project" value="TreeGrafter"/>
</dbReference>
<feature type="binding site" evidence="1">
    <location>
        <position position="195"/>
    </location>
    <ligand>
        <name>dUMP</name>
        <dbReference type="ChEBI" id="CHEBI:246422"/>
        <note>ligand shared between dimeric partners</note>
    </ligand>
</feature>
<feature type="binding site" evidence="1">
    <location>
        <position position="115"/>
    </location>
    <ligand>
        <name>FAD</name>
        <dbReference type="ChEBI" id="CHEBI:57692"/>
        <note>ligand shared between neighboring subunits</note>
    </ligand>
</feature>
<dbReference type="AlphaFoldDB" id="D3TCP9"/>
<comment type="similarity">
    <text evidence="1">Belongs to the thymidylate synthase ThyX family.</text>
</comment>
<dbReference type="HOGENOM" id="CLU_077585_0_0_2"/>
<dbReference type="InterPro" id="IPR036098">
    <property type="entry name" value="Thymidylate_synthase_ThyX_sf"/>
</dbReference>
<dbReference type="PANTHER" id="PTHR34934">
    <property type="entry name" value="FLAVIN-DEPENDENT THYMIDYLATE SYNTHASE"/>
    <property type="match status" value="1"/>
</dbReference>
<dbReference type="HAMAP" id="MF_01408">
    <property type="entry name" value="ThyX"/>
    <property type="match status" value="1"/>
</dbReference>
<gene>
    <name evidence="1" type="primary">thyX</name>
    <name evidence="2" type="ordered locus">Aboo_0523</name>
</gene>
<keyword evidence="1" id="KW-0545">Nucleotide biosynthesis</keyword>
<name>D3TCP9_ACIB4</name>
<dbReference type="EMBL" id="CP001941">
    <property type="protein sequence ID" value="ADD08334.1"/>
    <property type="molecule type" value="Genomic_DNA"/>
</dbReference>
<dbReference type="GO" id="GO:0050797">
    <property type="term" value="F:thymidylate synthase (FAD) activity"/>
    <property type="evidence" value="ECO:0007669"/>
    <property type="project" value="UniProtKB-UniRule"/>
</dbReference>
<keyword evidence="1 2" id="KW-0808">Transferase</keyword>
<keyword evidence="1 2" id="KW-0489">Methyltransferase</keyword>
<dbReference type="GO" id="GO:0050660">
    <property type="term" value="F:flavin adenine dinucleotide binding"/>
    <property type="evidence" value="ECO:0007669"/>
    <property type="project" value="UniProtKB-UniRule"/>
</dbReference>
<feature type="binding site" description="in other chain" evidence="1">
    <location>
        <position position="168"/>
    </location>
    <ligand>
        <name>dUMP</name>
        <dbReference type="ChEBI" id="CHEBI:246422"/>
        <note>ligand shared between dimeric partners</note>
    </ligand>
</feature>